<reference evidence="1" key="1">
    <citation type="journal article" date="2020" name="mSystems">
        <title>Genome- and Community-Level Interaction Insights into Carbon Utilization and Element Cycling Functions of Hydrothermarchaeota in Hydrothermal Sediment.</title>
        <authorList>
            <person name="Zhou Z."/>
            <person name="Liu Y."/>
            <person name="Xu W."/>
            <person name="Pan J."/>
            <person name="Luo Z.H."/>
            <person name="Li M."/>
        </authorList>
    </citation>
    <scope>NUCLEOTIDE SEQUENCE [LARGE SCALE GENOMIC DNA]</scope>
    <source>
        <strain evidence="1">SpSt-123</strain>
    </source>
</reference>
<accession>A0A7C1E451</accession>
<dbReference type="AlphaFoldDB" id="A0A7C1E451"/>
<proteinExistence type="predicted"/>
<organism evidence="1">
    <name type="scientific">Fervidicoccus fontis</name>
    <dbReference type="NCBI Taxonomy" id="683846"/>
    <lineage>
        <taxon>Archaea</taxon>
        <taxon>Thermoproteota</taxon>
        <taxon>Thermoprotei</taxon>
        <taxon>Fervidicoccales</taxon>
        <taxon>Fervidicoccaceae</taxon>
        <taxon>Fervidicoccus</taxon>
    </lineage>
</organism>
<gene>
    <name evidence="1" type="ORF">ENO04_01945</name>
</gene>
<evidence type="ECO:0000313" key="1">
    <source>
        <dbReference type="EMBL" id="HDS10374.1"/>
    </source>
</evidence>
<protein>
    <submittedName>
        <fullName evidence="1">Uncharacterized protein</fullName>
    </submittedName>
</protein>
<dbReference type="EMBL" id="DSDY01000061">
    <property type="protein sequence ID" value="HDS10374.1"/>
    <property type="molecule type" value="Genomic_DNA"/>
</dbReference>
<comment type="caution">
    <text evidence="1">The sequence shown here is derived from an EMBL/GenBank/DDBJ whole genome shotgun (WGS) entry which is preliminary data.</text>
</comment>
<sequence length="130" mass="14330">MISINLEALLPLHTRCDVVLDYGEALNYESLDILISIVEAKKTLTLDYGLSICEESSHAISFSHAPKSNDEKKIVVNGVEIPINETITTEDLVKLIIDIYEYSINSIEEYSLPVKIDNDNVFGSAALAAT</sequence>
<name>A0A7C1E451_9CREN</name>